<evidence type="ECO:0000313" key="2">
    <source>
        <dbReference type="EMBL" id="EQC38889.1"/>
    </source>
</evidence>
<dbReference type="InParanoid" id="T0QLE1"/>
<feature type="region of interest" description="Disordered" evidence="1">
    <location>
        <begin position="14"/>
        <end position="35"/>
    </location>
</feature>
<reference evidence="2 3" key="1">
    <citation type="submission" date="2012-04" db="EMBL/GenBank/DDBJ databases">
        <title>The Genome Sequence of Saprolegnia declina VS20.</title>
        <authorList>
            <consortium name="The Broad Institute Genome Sequencing Platform"/>
            <person name="Russ C."/>
            <person name="Nusbaum C."/>
            <person name="Tyler B."/>
            <person name="van West P."/>
            <person name="Dieguez-Uribeondo J."/>
            <person name="de Bruijn I."/>
            <person name="Tripathy S."/>
            <person name="Jiang R."/>
            <person name="Young S.K."/>
            <person name="Zeng Q."/>
            <person name="Gargeya S."/>
            <person name="Fitzgerald M."/>
            <person name="Haas B."/>
            <person name="Abouelleil A."/>
            <person name="Alvarado L."/>
            <person name="Arachchi H.M."/>
            <person name="Berlin A."/>
            <person name="Chapman S.B."/>
            <person name="Goldberg J."/>
            <person name="Griggs A."/>
            <person name="Gujja S."/>
            <person name="Hansen M."/>
            <person name="Howarth C."/>
            <person name="Imamovic A."/>
            <person name="Larimer J."/>
            <person name="McCowen C."/>
            <person name="Montmayeur A."/>
            <person name="Murphy C."/>
            <person name="Neiman D."/>
            <person name="Pearson M."/>
            <person name="Priest M."/>
            <person name="Roberts A."/>
            <person name="Saif S."/>
            <person name="Shea T."/>
            <person name="Sisk P."/>
            <person name="Sykes S."/>
            <person name="Wortman J."/>
            <person name="Nusbaum C."/>
            <person name="Birren B."/>
        </authorList>
    </citation>
    <scope>NUCLEOTIDE SEQUENCE [LARGE SCALE GENOMIC DNA]</scope>
    <source>
        <strain evidence="2 3">VS20</strain>
    </source>
</reference>
<dbReference type="RefSeq" id="XP_008607713.1">
    <property type="nucleotide sequence ID" value="XM_008609491.1"/>
</dbReference>
<evidence type="ECO:0000256" key="1">
    <source>
        <dbReference type="SAM" id="MobiDB-lite"/>
    </source>
</evidence>
<sequence>MKCNAKRRRLCSANFNQRTRGSQESGTRRQSNRPPCVRRRCGFQLQVQPPTPPSPDLDLSLASSRFRSTRCYSSRRAGLLVRGIARTASFVRRSNLDFGTPSHLALHRDWSAGSGAESGSTNPIAANAASDQICDVIGPTKRCNQSSIFLVESVLLKKLPTTKMVKSSTQESKSYAQMVLEMFMAAPQVSVRGARVPSDMSRCNSARAHKAANWANAHQFPLASK</sequence>
<evidence type="ECO:0000313" key="3">
    <source>
        <dbReference type="Proteomes" id="UP000030762"/>
    </source>
</evidence>
<organism evidence="2 3">
    <name type="scientific">Saprolegnia diclina (strain VS20)</name>
    <dbReference type="NCBI Taxonomy" id="1156394"/>
    <lineage>
        <taxon>Eukaryota</taxon>
        <taxon>Sar</taxon>
        <taxon>Stramenopiles</taxon>
        <taxon>Oomycota</taxon>
        <taxon>Saprolegniomycetes</taxon>
        <taxon>Saprolegniales</taxon>
        <taxon>Saprolegniaceae</taxon>
        <taxon>Saprolegnia</taxon>
    </lineage>
</organism>
<dbReference type="Proteomes" id="UP000030762">
    <property type="component" value="Unassembled WGS sequence"/>
</dbReference>
<dbReference type="EMBL" id="JH767140">
    <property type="protein sequence ID" value="EQC38889.1"/>
    <property type="molecule type" value="Genomic_DNA"/>
</dbReference>
<dbReference type="VEuPathDB" id="FungiDB:SDRG_03847"/>
<feature type="compositionally biased region" description="Polar residues" evidence="1">
    <location>
        <begin position="14"/>
        <end position="33"/>
    </location>
</feature>
<dbReference type="GeneID" id="19944574"/>
<protein>
    <submittedName>
        <fullName evidence="2">Uncharacterized protein</fullName>
    </submittedName>
</protein>
<keyword evidence="3" id="KW-1185">Reference proteome</keyword>
<proteinExistence type="predicted"/>
<dbReference type="OrthoDB" id="76583at2759"/>
<name>T0QLE1_SAPDV</name>
<dbReference type="AlphaFoldDB" id="T0QLE1"/>
<gene>
    <name evidence="2" type="ORF">SDRG_03847</name>
</gene>
<accession>T0QLE1</accession>